<evidence type="ECO:0000256" key="2">
    <source>
        <dbReference type="ARBA" id="ARBA00009666"/>
    </source>
</evidence>
<dbReference type="SMART" id="SM00726">
    <property type="entry name" value="UIM"/>
    <property type="match status" value="1"/>
</dbReference>
<dbReference type="Pfam" id="PF00018">
    <property type="entry name" value="SH3_1"/>
    <property type="match status" value="1"/>
</dbReference>
<evidence type="ECO:0000256" key="9">
    <source>
        <dbReference type="PROSITE-ProRule" id="PRU00192"/>
    </source>
</evidence>
<evidence type="ECO:0000256" key="1">
    <source>
        <dbReference type="ARBA" id="ARBA00004125"/>
    </source>
</evidence>
<dbReference type="GO" id="GO:0033565">
    <property type="term" value="C:ESCRT-0 complex"/>
    <property type="evidence" value="ECO:0007669"/>
    <property type="project" value="TreeGrafter"/>
</dbReference>
<feature type="domain" description="SH3" evidence="11">
    <location>
        <begin position="209"/>
        <end position="268"/>
    </location>
</feature>
<evidence type="ECO:0000256" key="3">
    <source>
        <dbReference type="ARBA" id="ARBA00017923"/>
    </source>
</evidence>
<evidence type="ECO:0000256" key="7">
    <source>
        <dbReference type="ARBA" id="ARBA00022753"/>
    </source>
</evidence>
<dbReference type="SMART" id="SM00288">
    <property type="entry name" value="VHS"/>
    <property type="match status" value="1"/>
</dbReference>
<dbReference type="SUPFAM" id="SSF89009">
    <property type="entry name" value="GAT-like domain"/>
    <property type="match status" value="1"/>
</dbReference>
<dbReference type="PANTHER" id="PTHR45929">
    <property type="entry name" value="JAK PATHWAY SIGNAL TRANSDUCTION ADAPTOR MOLECULE"/>
    <property type="match status" value="1"/>
</dbReference>
<proteinExistence type="inferred from homology"/>
<dbReference type="FunCoup" id="A0A1Y1YEV8">
    <property type="interactions" value="345"/>
</dbReference>
<dbReference type="InParanoid" id="A0A1Y1YEV8"/>
<dbReference type="PROSITE" id="PS50002">
    <property type="entry name" value="SH3"/>
    <property type="match status" value="1"/>
</dbReference>
<evidence type="ECO:0000256" key="5">
    <source>
        <dbReference type="ARBA" id="ARBA00022443"/>
    </source>
</evidence>
<dbReference type="PRINTS" id="PR00452">
    <property type="entry name" value="SH3DOMAIN"/>
</dbReference>
<keyword evidence="7" id="KW-0967">Endosome</keyword>
<evidence type="ECO:0000256" key="6">
    <source>
        <dbReference type="ARBA" id="ARBA00022448"/>
    </source>
</evidence>
<keyword evidence="5 9" id="KW-0728">SH3 domain</keyword>
<dbReference type="InterPro" id="IPR050670">
    <property type="entry name" value="STAM"/>
</dbReference>
<dbReference type="Gene3D" id="2.30.30.40">
    <property type="entry name" value="SH3 Domains"/>
    <property type="match status" value="1"/>
</dbReference>
<dbReference type="OrthoDB" id="10255964at2759"/>
<comment type="subcellular location">
    <subcellularLocation>
        <location evidence="1">Endosome membrane</location>
        <topology evidence="1">Peripheral membrane protein</topology>
        <orientation evidence="1">Cytoplasmic side</orientation>
    </subcellularLocation>
</comment>
<dbReference type="InterPro" id="IPR008942">
    <property type="entry name" value="ENTH_VHS"/>
</dbReference>
<dbReference type="InterPro" id="IPR002014">
    <property type="entry name" value="VHS_dom"/>
</dbReference>
<dbReference type="PROSITE" id="PS50330">
    <property type="entry name" value="UIM"/>
    <property type="match status" value="1"/>
</dbReference>
<name>A0A1Y1YEV8_9FUNG</name>
<dbReference type="InterPro" id="IPR036028">
    <property type="entry name" value="SH3-like_dom_sf"/>
</dbReference>
<gene>
    <name evidence="13" type="ORF">K493DRAFT_300858</name>
</gene>
<keyword evidence="6" id="KW-0813">Transport</keyword>
<dbReference type="PANTHER" id="PTHR45929:SF3">
    <property type="entry name" value="JAK PATHWAY SIGNAL TRANSDUCTION ADAPTOR MOLECULE"/>
    <property type="match status" value="1"/>
</dbReference>
<keyword evidence="14" id="KW-1185">Reference proteome</keyword>
<dbReference type="InterPro" id="IPR003903">
    <property type="entry name" value="UIM_dom"/>
</dbReference>
<dbReference type="PRINTS" id="PR00499">
    <property type="entry name" value="P67PHOX"/>
</dbReference>
<comment type="caution">
    <text evidence="13">The sequence shown here is derived from an EMBL/GenBank/DDBJ whole genome shotgun (WGS) entry which is preliminary data.</text>
</comment>
<evidence type="ECO:0000256" key="8">
    <source>
        <dbReference type="ARBA" id="ARBA00022927"/>
    </source>
</evidence>
<evidence type="ECO:0000259" key="11">
    <source>
        <dbReference type="PROSITE" id="PS50002"/>
    </source>
</evidence>
<dbReference type="GO" id="GO:0043130">
    <property type="term" value="F:ubiquitin binding"/>
    <property type="evidence" value="ECO:0007669"/>
    <property type="project" value="InterPro"/>
</dbReference>
<reference evidence="13 14" key="1">
    <citation type="submission" date="2016-07" db="EMBL/GenBank/DDBJ databases">
        <title>Pervasive Adenine N6-methylation of Active Genes in Fungi.</title>
        <authorList>
            <consortium name="DOE Joint Genome Institute"/>
            <person name="Mondo S.J."/>
            <person name="Dannebaum R.O."/>
            <person name="Kuo R.C."/>
            <person name="Labutti K."/>
            <person name="Haridas S."/>
            <person name="Kuo A."/>
            <person name="Salamov A."/>
            <person name="Ahrendt S.R."/>
            <person name="Lipzen A."/>
            <person name="Sullivan W."/>
            <person name="Andreopoulos W.B."/>
            <person name="Clum A."/>
            <person name="Lindquist E."/>
            <person name="Daum C."/>
            <person name="Ramamoorthy G.K."/>
            <person name="Gryganskyi A."/>
            <person name="Culley D."/>
            <person name="Magnuson J.K."/>
            <person name="James T.Y."/>
            <person name="O'Malley M.A."/>
            <person name="Stajich J.E."/>
            <person name="Spatafora J.W."/>
            <person name="Visel A."/>
            <person name="Grigoriev I.V."/>
        </authorList>
    </citation>
    <scope>NUCLEOTIDE SEQUENCE [LARGE SCALE GENOMIC DNA]</scope>
    <source>
        <strain evidence="13 14">CBS 931.73</strain>
    </source>
</reference>
<keyword evidence="8" id="KW-0653">Protein transport</keyword>
<feature type="domain" description="VHS" evidence="12">
    <location>
        <begin position="12"/>
        <end position="139"/>
    </location>
</feature>
<dbReference type="CDD" id="cd16978">
    <property type="entry name" value="VHS_HSE1"/>
    <property type="match status" value="1"/>
</dbReference>
<dbReference type="Gene3D" id="1.20.5.1940">
    <property type="match status" value="1"/>
</dbReference>
<comment type="similarity">
    <text evidence="2">Belongs to the STAM family.</text>
</comment>
<protein>
    <recommendedName>
        <fullName evidence="3">Class E vacuolar protein-sorting machinery protein HSE1</fullName>
    </recommendedName>
    <alternativeName>
        <fullName evidence="4">Class E vacuolar protein-sorting machinery protein hse1</fullName>
    </alternativeName>
</protein>
<organism evidence="13 14">
    <name type="scientific">Basidiobolus meristosporus CBS 931.73</name>
    <dbReference type="NCBI Taxonomy" id="1314790"/>
    <lineage>
        <taxon>Eukaryota</taxon>
        <taxon>Fungi</taxon>
        <taxon>Fungi incertae sedis</taxon>
        <taxon>Zoopagomycota</taxon>
        <taxon>Entomophthoromycotina</taxon>
        <taxon>Basidiobolomycetes</taxon>
        <taxon>Basidiobolales</taxon>
        <taxon>Basidiobolaceae</taxon>
        <taxon>Basidiobolus</taxon>
    </lineage>
</organism>
<dbReference type="EMBL" id="MCFE01000151">
    <property type="protein sequence ID" value="ORX96580.1"/>
    <property type="molecule type" value="Genomic_DNA"/>
</dbReference>
<dbReference type="GO" id="GO:0035091">
    <property type="term" value="F:phosphatidylinositol binding"/>
    <property type="evidence" value="ECO:0007669"/>
    <property type="project" value="InterPro"/>
</dbReference>
<dbReference type="Proteomes" id="UP000193498">
    <property type="component" value="Unassembled WGS sequence"/>
</dbReference>
<dbReference type="PROSITE" id="PS50179">
    <property type="entry name" value="VHS"/>
    <property type="match status" value="1"/>
</dbReference>
<dbReference type="SMART" id="SM00326">
    <property type="entry name" value="SH3"/>
    <property type="match status" value="1"/>
</dbReference>
<dbReference type="GO" id="GO:0010008">
    <property type="term" value="C:endosome membrane"/>
    <property type="evidence" value="ECO:0007669"/>
    <property type="project" value="UniProtKB-SubCell"/>
</dbReference>
<evidence type="ECO:0000256" key="10">
    <source>
        <dbReference type="SAM" id="MobiDB-lite"/>
    </source>
</evidence>
<evidence type="ECO:0000256" key="4">
    <source>
        <dbReference type="ARBA" id="ARBA00018978"/>
    </source>
</evidence>
<accession>A0A1Y1YEV8</accession>
<dbReference type="InterPro" id="IPR001452">
    <property type="entry name" value="SH3_domain"/>
</dbReference>
<dbReference type="Gene3D" id="1.25.40.90">
    <property type="match status" value="1"/>
</dbReference>
<evidence type="ECO:0000259" key="12">
    <source>
        <dbReference type="PROSITE" id="PS50179"/>
    </source>
</evidence>
<dbReference type="AlphaFoldDB" id="A0A1Y1YEV8"/>
<dbReference type="SUPFAM" id="SSF50044">
    <property type="entry name" value="SH3-domain"/>
    <property type="match status" value="1"/>
</dbReference>
<evidence type="ECO:0000313" key="14">
    <source>
        <dbReference type="Proteomes" id="UP000193498"/>
    </source>
</evidence>
<dbReference type="SUPFAM" id="SSF48464">
    <property type="entry name" value="ENTH/VHS domain"/>
    <property type="match status" value="1"/>
</dbReference>
<feature type="compositionally biased region" description="Polar residues" evidence="10">
    <location>
        <begin position="464"/>
        <end position="477"/>
    </location>
</feature>
<dbReference type="FunFam" id="2.30.30.40:FF:000072">
    <property type="entry name" value="Unconventional Myosin IB"/>
    <property type="match status" value="1"/>
</dbReference>
<dbReference type="Pfam" id="PF00790">
    <property type="entry name" value="VHS"/>
    <property type="match status" value="1"/>
</dbReference>
<evidence type="ECO:0000313" key="13">
    <source>
        <dbReference type="EMBL" id="ORX96580.1"/>
    </source>
</evidence>
<dbReference type="STRING" id="1314790.A0A1Y1YEV8"/>
<feature type="region of interest" description="Disordered" evidence="10">
    <location>
        <begin position="444"/>
        <end position="489"/>
    </location>
</feature>
<dbReference type="GO" id="GO:0043328">
    <property type="term" value="P:protein transport to vacuole involved in ubiquitin-dependent protein catabolic process via the multivesicular body sorting pathway"/>
    <property type="evidence" value="ECO:0007669"/>
    <property type="project" value="TreeGrafter"/>
</dbReference>
<sequence length="489" mass="55422">MPIHFLSFAAKATSENLTSDNWMLILAVCDKVNTKTVANGARDCIAAIAKRLTHCNANVLLYALLLTEALVKNCGIEIHREVSSRAFTTTLVRLLNDRNIHDLVKKRVLELIQLWSFEFREHSSLNLMQETYSQLKAQSKISGDAQSHKRRLLKHYPDHPFPTPNLPKRPMQADSDKLKEEEELQLALALSLSENEYRIKTGVESKRPSEVTRVKALYDFKATERGELGFCKNDVIIVVDTKYREWWTGEINGRVGIFPANYVKSMPDLAPEASFYPEDEVQSEASTVDQLLQALESMDLQKNDPFDNEELQMLYSTVISLRPKIAKMIVDYGRKKGIGFYKPIVTTYLTHGAACNPDDLYQLSTRFSEAQNTYSILLEHSMTTHTGYMHRQCPPEPTNGLPWDQRAYTNGNIGALGNIPVPSGLAHRHAIPIPCGYETYNYQPSPSTEHDHHGYPHHGYYHPSQTMVHHSPDQNADSHPAKPFSELSM</sequence>